<keyword evidence="3" id="KW-1185">Reference proteome</keyword>
<feature type="transmembrane region" description="Helical" evidence="1">
    <location>
        <begin position="86"/>
        <end position="107"/>
    </location>
</feature>
<protein>
    <submittedName>
        <fullName evidence="2">Uncharacterized protein</fullName>
    </submittedName>
</protein>
<keyword evidence="1" id="KW-0472">Membrane</keyword>
<dbReference type="EMBL" id="JANTEZ010000005">
    <property type="protein sequence ID" value="MCS5715647.1"/>
    <property type="molecule type" value="Genomic_DNA"/>
</dbReference>
<keyword evidence="1" id="KW-1133">Transmembrane helix</keyword>
<proteinExistence type="predicted"/>
<dbReference type="Proteomes" id="UP001165580">
    <property type="component" value="Unassembled WGS sequence"/>
</dbReference>
<evidence type="ECO:0000313" key="3">
    <source>
        <dbReference type="Proteomes" id="UP001165580"/>
    </source>
</evidence>
<keyword evidence="1" id="KW-0812">Transmembrane</keyword>
<name>A0ABT2GHF2_9MICO</name>
<sequence>MRSFSRTPARRRPRAVWAAVITAVVLCLLTVVGVMLPVLGLIAGADATTVGALDVPVGAIVASIAICSIVALGFLALAFVSRNGALSWIAAVAAVVATPIGSVWPLVATGMASVGQAQELIPFIQQLIARVGGQGQG</sequence>
<evidence type="ECO:0000313" key="2">
    <source>
        <dbReference type="EMBL" id="MCS5715647.1"/>
    </source>
</evidence>
<feature type="transmembrane region" description="Helical" evidence="1">
    <location>
        <begin position="57"/>
        <end position="79"/>
    </location>
</feature>
<accession>A0ABT2GHF2</accession>
<evidence type="ECO:0000256" key="1">
    <source>
        <dbReference type="SAM" id="Phobius"/>
    </source>
</evidence>
<comment type="caution">
    <text evidence="2">The sequence shown here is derived from an EMBL/GenBank/DDBJ whole genome shotgun (WGS) entry which is preliminary data.</text>
</comment>
<reference evidence="2" key="1">
    <citation type="submission" date="2022-08" db="EMBL/GenBank/DDBJ databases">
        <authorList>
            <person name="Deng Y."/>
            <person name="Han X.-F."/>
            <person name="Zhang Y.-Q."/>
        </authorList>
    </citation>
    <scope>NUCLEOTIDE SEQUENCE</scope>
    <source>
        <strain evidence="2">CPCC 205716</strain>
    </source>
</reference>
<organism evidence="2 3">
    <name type="scientific">Herbiconiux gentiana</name>
    <dbReference type="NCBI Taxonomy" id="2970912"/>
    <lineage>
        <taxon>Bacteria</taxon>
        <taxon>Bacillati</taxon>
        <taxon>Actinomycetota</taxon>
        <taxon>Actinomycetes</taxon>
        <taxon>Micrococcales</taxon>
        <taxon>Microbacteriaceae</taxon>
        <taxon>Herbiconiux</taxon>
    </lineage>
</organism>
<dbReference type="RefSeq" id="WP_259487155.1">
    <property type="nucleotide sequence ID" value="NZ_JANTEZ010000005.1"/>
</dbReference>
<gene>
    <name evidence="2" type="ORF">NVV95_13935</name>
</gene>